<organism evidence="2 4">
    <name type="scientific">Escherichia coli</name>
    <dbReference type="NCBI Taxonomy" id="562"/>
    <lineage>
        <taxon>Bacteria</taxon>
        <taxon>Pseudomonadati</taxon>
        <taxon>Pseudomonadota</taxon>
        <taxon>Gammaproteobacteria</taxon>
        <taxon>Enterobacterales</taxon>
        <taxon>Enterobacteriaceae</taxon>
        <taxon>Escherichia</taxon>
    </lineage>
</organism>
<reference evidence="3 5" key="2">
    <citation type="submission" date="2019-08" db="EMBL/GenBank/DDBJ databases">
        <title>Whole genome analysis of cultivated E. coli strains isolated from CD patients and healthy donors.</title>
        <authorList>
            <person name="Siniagina M.N."/>
            <person name="Markelova M.I."/>
            <person name="Laikov A.V."/>
            <person name="Boulygina E.A."/>
            <person name="Khusnutdinova D.R."/>
            <person name="Kharchenko A."/>
            <person name="Grigoryeva T.V."/>
        </authorList>
    </citation>
    <scope>NUCLEOTIDE SEQUENCE [LARGE SCALE GENOMIC DNA]</scope>
    <source>
        <strain evidence="3 5">1_45_11</strain>
    </source>
</reference>
<dbReference type="EMBL" id="UGFC01000004">
    <property type="protein sequence ID" value="STM08768.1"/>
    <property type="molecule type" value="Genomic_DNA"/>
</dbReference>
<evidence type="ECO:0008006" key="7">
    <source>
        <dbReference type="Google" id="ProtNLM"/>
    </source>
</evidence>
<dbReference type="Proteomes" id="UP000254174">
    <property type="component" value="Unassembled WGS sequence"/>
</dbReference>
<reference evidence="1" key="5">
    <citation type="submission" date="2020-06" db="EMBL/GenBank/DDBJ databases">
        <authorList>
            <person name="Ramsay J.P."/>
            <person name="Colombi E."/>
            <person name="Mowlaboccus S."/>
        </authorList>
    </citation>
    <scope>NUCLEOTIDE SEQUENCE</scope>
    <source>
        <strain evidence="1">EC2</strain>
    </source>
</reference>
<protein>
    <recommendedName>
        <fullName evidence="7">Cell division protein ZapA</fullName>
    </recommendedName>
</protein>
<dbReference type="Proteomes" id="UP000509796">
    <property type="component" value="Chromosome"/>
</dbReference>
<dbReference type="EMBL" id="VRXD01000123">
    <property type="protein sequence ID" value="TXQ25966.1"/>
    <property type="molecule type" value="Genomic_DNA"/>
</dbReference>
<dbReference type="AlphaFoldDB" id="A0A0Q2XY79"/>
<evidence type="ECO:0000313" key="2">
    <source>
        <dbReference type="EMBL" id="STM08768.1"/>
    </source>
</evidence>
<proteinExistence type="predicted"/>
<reference evidence="6" key="4">
    <citation type="submission" date="2020-06" db="EMBL/GenBank/DDBJ databases">
        <title>Identification and Characterisation of Fosfomycin Resistance in Escherichia coli Urinary Tract Infection Isolates from Australia.</title>
        <authorList>
            <person name="Mowlaboccus S."/>
            <person name="Daley D."/>
            <person name="Pang S."/>
            <person name="Gottlieb T."/>
            <person name="Nimmo G.R."/>
            <person name="George N."/>
            <person name="Korman T.M."/>
            <person name="Strietberg R."/>
            <person name="Robson J."/>
            <person name="Peachey G."/>
            <person name="Collignon P."/>
            <person name="Bradbury S."/>
            <person name="Colombi E."/>
            <person name="Ramsay J.P."/>
            <person name="Rogers B.A."/>
            <person name="Coombs G.W."/>
        </authorList>
    </citation>
    <scope>NUCLEOTIDE SEQUENCE [LARGE SCALE GENOMIC DNA]</scope>
    <source>
        <strain evidence="6">EC2</strain>
    </source>
</reference>
<gene>
    <name evidence="3" type="ORF">FV293_27310</name>
    <name evidence="1" type="ORF">HX136_10435</name>
    <name evidence="2" type="ORF">NCTC7922_00285</name>
</gene>
<sequence length="78" mass="8680">MNSENNKELLRELRLIARAHEEAAKVIAAAGRPELVIASAISLRITMEAIRVIQDQESEIATLKKQLNEKSAGQRSQQ</sequence>
<dbReference type="Proteomes" id="UP000321295">
    <property type="component" value="Unassembled WGS sequence"/>
</dbReference>
<reference evidence="1" key="3">
    <citation type="journal article" date="2020" name="Int. J. Antimicrob. Agents">
        <title>Identification and characterisation of fosfomycin resistance in Escherichia coli urinary tract infection isolates from Australia.</title>
        <authorList>
            <person name="Mowlaboccus S."/>
            <person name="Daley D."/>
            <person name="Pang S."/>
            <person name="Gottlieb T."/>
            <person name="Merlino J."/>
            <person name="Nimmo G.R."/>
            <person name="George N."/>
            <person name="Korman T.M."/>
            <person name="Streitberg R."/>
            <person name="Robson J."/>
            <person name="Peachey G."/>
            <person name="Collignon P."/>
            <person name="Bradbury S."/>
            <person name="Colombi E."/>
            <person name="Ramsay J.P."/>
            <person name="Rogers B.A."/>
            <person name="Coombs G.W."/>
        </authorList>
    </citation>
    <scope>NUCLEOTIDE SEQUENCE</scope>
    <source>
        <strain evidence="1">EC2</strain>
    </source>
</reference>
<reference evidence="2 4" key="1">
    <citation type="submission" date="2018-06" db="EMBL/GenBank/DDBJ databases">
        <authorList>
            <consortium name="Pathogen Informatics"/>
            <person name="Doyle S."/>
        </authorList>
    </citation>
    <scope>NUCLEOTIDE SEQUENCE [LARGE SCALE GENOMIC DNA]</scope>
    <source>
        <strain evidence="2 4">NCTC7922</strain>
    </source>
</reference>
<dbReference type="EMBL" id="CP058571">
    <property type="protein sequence ID" value="QLG57249.1"/>
    <property type="molecule type" value="Genomic_DNA"/>
</dbReference>
<evidence type="ECO:0000313" key="1">
    <source>
        <dbReference type="EMBL" id="QLG57249.1"/>
    </source>
</evidence>
<accession>A0A0Q2XY79</accession>
<evidence type="ECO:0000313" key="6">
    <source>
        <dbReference type="Proteomes" id="UP000509796"/>
    </source>
</evidence>
<name>A0A0Q2XY79_ECOLX</name>
<evidence type="ECO:0000313" key="3">
    <source>
        <dbReference type="EMBL" id="TXQ25966.1"/>
    </source>
</evidence>
<dbReference type="RefSeq" id="WP_001537139.1">
    <property type="nucleotide sequence ID" value="NZ_CAJSIG010000022.1"/>
</dbReference>
<evidence type="ECO:0000313" key="5">
    <source>
        <dbReference type="Proteomes" id="UP000321295"/>
    </source>
</evidence>
<evidence type="ECO:0000313" key="4">
    <source>
        <dbReference type="Proteomes" id="UP000254174"/>
    </source>
</evidence>